<reference evidence="1 2" key="1">
    <citation type="submission" date="2019-01" db="EMBL/GenBank/DDBJ databases">
        <title>A draft genome assembly of the solar-powered sea slug Elysia chlorotica.</title>
        <authorList>
            <person name="Cai H."/>
            <person name="Li Q."/>
            <person name="Fang X."/>
            <person name="Li J."/>
            <person name="Curtis N.E."/>
            <person name="Altenburger A."/>
            <person name="Shibata T."/>
            <person name="Feng M."/>
            <person name="Maeda T."/>
            <person name="Schwartz J.A."/>
            <person name="Shigenobu S."/>
            <person name="Lundholm N."/>
            <person name="Nishiyama T."/>
            <person name="Yang H."/>
            <person name="Hasebe M."/>
            <person name="Li S."/>
            <person name="Pierce S.K."/>
            <person name="Wang J."/>
        </authorList>
    </citation>
    <scope>NUCLEOTIDE SEQUENCE [LARGE SCALE GENOMIC DNA]</scope>
    <source>
        <strain evidence="1">EC2010</strain>
        <tissue evidence="1">Whole organism of an adult</tissue>
    </source>
</reference>
<dbReference type="OrthoDB" id="6073372at2759"/>
<dbReference type="EMBL" id="RQTK01000359">
    <property type="protein sequence ID" value="RUS81037.1"/>
    <property type="molecule type" value="Genomic_DNA"/>
</dbReference>
<dbReference type="GO" id="GO:0007005">
    <property type="term" value="P:mitochondrion organization"/>
    <property type="evidence" value="ECO:0007669"/>
    <property type="project" value="TreeGrafter"/>
</dbReference>
<dbReference type="AlphaFoldDB" id="A0A3S1B6L1"/>
<proteinExistence type="predicted"/>
<evidence type="ECO:0000313" key="1">
    <source>
        <dbReference type="EMBL" id="RUS81037.1"/>
    </source>
</evidence>
<name>A0A3S1B6L1_ELYCH</name>
<protein>
    <recommendedName>
        <fullName evidence="3">Pentatricopeptide repeat-containing protein 2, mitochondrial</fullName>
    </recommendedName>
</protein>
<dbReference type="PANTHER" id="PTHR14700">
    <property type="entry name" value="PENTATRICOPEPTIDE REPEAT-CONTAINING PROTEIN 2, MITOCHONDRIAL"/>
    <property type="match status" value="1"/>
</dbReference>
<dbReference type="InterPro" id="IPR034629">
    <property type="entry name" value="PTCD2"/>
</dbReference>
<sequence>MDHYLRQRIFKTDELGPNGKEILLNRLHKTRSAREPASSVAFDINDFIHVANSERDLQELERHTRLMSSVAAVSTLRFGASLMRLFHHLNCPEQAYSIYKNDVCRDLLGDNTCHKILMDLLYNNQYYHQVLEVFDTLRHFNIDCATLAFGAHFHINTAGSAQSCILLLNKLHSHRLSQRALHFAAMLCLNQHLPDEAIKCLKLFKKNSLSSNLEMICVAQQRRVGDLLALLEEARVKSEDLKKPLNTRLYADTMSVVRVCMDQAGDEAQKTQFSHLEKELNFNSALSLQKLSTLLDRTVLDEKDFVKARGKRGHIS</sequence>
<dbReference type="GO" id="GO:0050684">
    <property type="term" value="P:regulation of mRNA processing"/>
    <property type="evidence" value="ECO:0007669"/>
    <property type="project" value="InterPro"/>
</dbReference>
<dbReference type="GO" id="GO:0005739">
    <property type="term" value="C:mitochondrion"/>
    <property type="evidence" value="ECO:0007669"/>
    <property type="project" value="InterPro"/>
</dbReference>
<dbReference type="Proteomes" id="UP000271974">
    <property type="component" value="Unassembled WGS sequence"/>
</dbReference>
<keyword evidence="2" id="KW-1185">Reference proteome</keyword>
<evidence type="ECO:0008006" key="3">
    <source>
        <dbReference type="Google" id="ProtNLM"/>
    </source>
</evidence>
<organism evidence="1 2">
    <name type="scientific">Elysia chlorotica</name>
    <name type="common">Eastern emerald elysia</name>
    <name type="synonym">Sea slug</name>
    <dbReference type="NCBI Taxonomy" id="188477"/>
    <lineage>
        <taxon>Eukaryota</taxon>
        <taxon>Metazoa</taxon>
        <taxon>Spiralia</taxon>
        <taxon>Lophotrochozoa</taxon>
        <taxon>Mollusca</taxon>
        <taxon>Gastropoda</taxon>
        <taxon>Heterobranchia</taxon>
        <taxon>Euthyneura</taxon>
        <taxon>Panpulmonata</taxon>
        <taxon>Sacoglossa</taxon>
        <taxon>Placobranchoidea</taxon>
        <taxon>Plakobranchidae</taxon>
        <taxon>Elysia</taxon>
    </lineage>
</organism>
<dbReference type="PANTHER" id="PTHR14700:SF0">
    <property type="entry name" value="PENTATRICOPEPTIDE REPEAT-CONTAINING PROTEIN 2, MITOCHONDRIAL"/>
    <property type="match status" value="1"/>
</dbReference>
<comment type="caution">
    <text evidence="1">The sequence shown here is derived from an EMBL/GenBank/DDBJ whole genome shotgun (WGS) entry which is preliminary data.</text>
</comment>
<gene>
    <name evidence="1" type="ORF">EGW08_011203</name>
</gene>
<dbReference type="GO" id="GO:0003723">
    <property type="term" value="F:RNA binding"/>
    <property type="evidence" value="ECO:0007669"/>
    <property type="project" value="TreeGrafter"/>
</dbReference>
<evidence type="ECO:0000313" key="2">
    <source>
        <dbReference type="Proteomes" id="UP000271974"/>
    </source>
</evidence>
<accession>A0A3S1B6L1</accession>